<dbReference type="AlphaFoldDB" id="A0A940WV75"/>
<gene>
    <name evidence="1" type="ORF">J7W16_14470</name>
</gene>
<evidence type="ECO:0000313" key="1">
    <source>
        <dbReference type="EMBL" id="MBP3952343.1"/>
    </source>
</evidence>
<name>A0A940WV75_9BACI</name>
<protein>
    <submittedName>
        <fullName evidence="1">Uncharacterized protein</fullName>
    </submittedName>
</protein>
<comment type="caution">
    <text evidence="1">The sequence shown here is derived from an EMBL/GenBank/DDBJ whole genome shotgun (WGS) entry which is preliminary data.</text>
</comment>
<reference evidence="1" key="1">
    <citation type="submission" date="2021-03" db="EMBL/GenBank/DDBJ databases">
        <title>Bacillus suaedae sp. nov., isolated from Suaeda aralocaspica.</title>
        <authorList>
            <person name="Lei R.F.R."/>
        </authorList>
    </citation>
    <scope>NUCLEOTIDE SEQUENCE</scope>
    <source>
        <strain evidence="1">YZJH907-2</strain>
    </source>
</reference>
<sequence length="94" mass="10753">MFALATMILLSSFLIPVILIVHEERLSNRQELEVLLKLEEIAHYYIAYGSIQFPKSNDKVTFFSEVTENGLVSICANWIGKNGREYEECLLAAR</sequence>
<accession>A0A940WV75</accession>
<dbReference type="EMBL" id="JAGKSQ010000005">
    <property type="protein sequence ID" value="MBP3952343.1"/>
    <property type="molecule type" value="Genomic_DNA"/>
</dbReference>
<organism evidence="1 2">
    <name type="scientific">Halalkalibacter suaedae</name>
    <dbReference type="NCBI Taxonomy" id="2822140"/>
    <lineage>
        <taxon>Bacteria</taxon>
        <taxon>Bacillati</taxon>
        <taxon>Bacillota</taxon>
        <taxon>Bacilli</taxon>
        <taxon>Bacillales</taxon>
        <taxon>Bacillaceae</taxon>
        <taxon>Halalkalibacter</taxon>
    </lineage>
</organism>
<proteinExistence type="predicted"/>
<evidence type="ECO:0000313" key="2">
    <source>
        <dbReference type="Proteomes" id="UP000678228"/>
    </source>
</evidence>
<keyword evidence="2" id="KW-1185">Reference proteome</keyword>
<dbReference type="Proteomes" id="UP000678228">
    <property type="component" value="Unassembled WGS sequence"/>
</dbReference>